<gene>
    <name evidence="2" type="ORF">CC78DRAFT_25418</name>
</gene>
<proteinExistence type="predicted"/>
<evidence type="ECO:0000313" key="2">
    <source>
        <dbReference type="EMBL" id="KAF2260488.1"/>
    </source>
</evidence>
<feature type="transmembrane region" description="Helical" evidence="1">
    <location>
        <begin position="114"/>
        <end position="138"/>
    </location>
</feature>
<evidence type="ECO:0000256" key="1">
    <source>
        <dbReference type="SAM" id="Phobius"/>
    </source>
</evidence>
<dbReference type="EMBL" id="ML986680">
    <property type="protein sequence ID" value="KAF2260488.1"/>
    <property type="molecule type" value="Genomic_DNA"/>
</dbReference>
<organism evidence="2 3">
    <name type="scientific">Lojkania enalia</name>
    <dbReference type="NCBI Taxonomy" id="147567"/>
    <lineage>
        <taxon>Eukaryota</taxon>
        <taxon>Fungi</taxon>
        <taxon>Dikarya</taxon>
        <taxon>Ascomycota</taxon>
        <taxon>Pezizomycotina</taxon>
        <taxon>Dothideomycetes</taxon>
        <taxon>Pleosporomycetidae</taxon>
        <taxon>Pleosporales</taxon>
        <taxon>Pleosporales incertae sedis</taxon>
        <taxon>Lojkania</taxon>
    </lineage>
</organism>
<sequence length="200" mass="22442">MSTEKPQWSYGASNMPTYSLFPILLPLIINFPLSIVTFVFQEVSSSILDAHNLKYEVELEDSYASFASRPFEINKLPTALILGTSLPSAVFAVLAAFGFYVLRGKGRGGNWESLCALATIFVTLGGLALVVACTVIVFNIRRREDKENFGTSLWRGNYYKEWTTETWLCGLKREPYSYRWASTGCGFAVRGLDFPWVECV</sequence>
<comment type="caution">
    <text evidence="2">The sequence shown here is derived from an EMBL/GenBank/DDBJ whole genome shotgun (WGS) entry which is preliminary data.</text>
</comment>
<keyword evidence="3" id="KW-1185">Reference proteome</keyword>
<accession>A0A9P4N0H7</accession>
<keyword evidence="1" id="KW-0812">Transmembrane</keyword>
<name>A0A9P4N0H7_9PLEO</name>
<dbReference type="Proteomes" id="UP000800093">
    <property type="component" value="Unassembled WGS sequence"/>
</dbReference>
<keyword evidence="1" id="KW-1133">Transmembrane helix</keyword>
<protein>
    <submittedName>
        <fullName evidence="2">Uncharacterized protein</fullName>
    </submittedName>
</protein>
<evidence type="ECO:0000313" key="3">
    <source>
        <dbReference type="Proteomes" id="UP000800093"/>
    </source>
</evidence>
<feature type="transmembrane region" description="Helical" evidence="1">
    <location>
        <begin position="79"/>
        <end position="102"/>
    </location>
</feature>
<keyword evidence="1" id="KW-0472">Membrane</keyword>
<reference evidence="3" key="1">
    <citation type="journal article" date="2020" name="Stud. Mycol.">
        <title>101 Dothideomycetes genomes: A test case for predicting lifestyles and emergence of pathogens.</title>
        <authorList>
            <person name="Haridas S."/>
            <person name="Albert R."/>
            <person name="Binder M."/>
            <person name="Bloem J."/>
            <person name="LaButti K."/>
            <person name="Salamov A."/>
            <person name="Andreopoulos B."/>
            <person name="Baker S."/>
            <person name="Barry K."/>
            <person name="Bills G."/>
            <person name="Bluhm B."/>
            <person name="Cannon C."/>
            <person name="Castanera R."/>
            <person name="Culley D."/>
            <person name="Daum C."/>
            <person name="Ezra D."/>
            <person name="Gonzalez J."/>
            <person name="Henrissat B."/>
            <person name="Kuo A."/>
            <person name="Liang C."/>
            <person name="Lipzen A."/>
            <person name="Lutzoni F."/>
            <person name="Magnuson J."/>
            <person name="Mondo S."/>
            <person name="Nolan M."/>
            <person name="Ohm R."/>
            <person name="Pangilinan J."/>
            <person name="Park H.-J."/>
            <person name="Ramirez L."/>
            <person name="Alfaro M."/>
            <person name="Sun H."/>
            <person name="Tritt A."/>
            <person name="Yoshinaga Y."/>
            <person name="Zwiers L.-H."/>
            <person name="Turgeon B."/>
            <person name="Goodwin S."/>
            <person name="Spatafora J."/>
            <person name="Crous P."/>
            <person name="Grigoriev I."/>
        </authorList>
    </citation>
    <scope>NUCLEOTIDE SEQUENCE [LARGE SCALE GENOMIC DNA]</scope>
    <source>
        <strain evidence="3">CBS 304.66</strain>
    </source>
</reference>
<feature type="transmembrane region" description="Helical" evidence="1">
    <location>
        <begin position="20"/>
        <end position="40"/>
    </location>
</feature>
<dbReference type="AlphaFoldDB" id="A0A9P4N0H7"/>
<dbReference type="OrthoDB" id="3797194at2759"/>